<feature type="signal peptide" evidence="1">
    <location>
        <begin position="1"/>
        <end position="20"/>
    </location>
</feature>
<dbReference type="AlphaFoldDB" id="A0A1X2GQG3"/>
<feature type="chain" id="PRO_5012032783" evidence="1">
    <location>
        <begin position="21"/>
        <end position="128"/>
    </location>
</feature>
<comment type="caution">
    <text evidence="2">The sequence shown here is derived from an EMBL/GenBank/DDBJ whole genome shotgun (WGS) entry which is preliminary data.</text>
</comment>
<evidence type="ECO:0000313" key="3">
    <source>
        <dbReference type="Proteomes" id="UP000242146"/>
    </source>
</evidence>
<evidence type="ECO:0000256" key="1">
    <source>
        <dbReference type="SAM" id="SignalP"/>
    </source>
</evidence>
<name>A0A1X2GQG3_9FUNG</name>
<proteinExistence type="predicted"/>
<accession>A0A1X2GQG3</accession>
<keyword evidence="1" id="KW-0732">Signal</keyword>
<reference evidence="2 3" key="1">
    <citation type="submission" date="2016-07" db="EMBL/GenBank/DDBJ databases">
        <title>Pervasive Adenine N6-methylation of Active Genes in Fungi.</title>
        <authorList>
            <consortium name="DOE Joint Genome Institute"/>
            <person name="Mondo S.J."/>
            <person name="Dannebaum R.O."/>
            <person name="Kuo R.C."/>
            <person name="Labutti K."/>
            <person name="Haridas S."/>
            <person name="Kuo A."/>
            <person name="Salamov A."/>
            <person name="Ahrendt S.R."/>
            <person name="Lipzen A."/>
            <person name="Sullivan W."/>
            <person name="Andreopoulos W.B."/>
            <person name="Clum A."/>
            <person name="Lindquist E."/>
            <person name="Daum C."/>
            <person name="Ramamoorthy G.K."/>
            <person name="Gryganskyi A."/>
            <person name="Culley D."/>
            <person name="Magnuson J.K."/>
            <person name="James T.Y."/>
            <person name="O'Malley M.A."/>
            <person name="Stajich J.E."/>
            <person name="Spatafora J.W."/>
            <person name="Visel A."/>
            <person name="Grigoriev I.V."/>
        </authorList>
    </citation>
    <scope>NUCLEOTIDE SEQUENCE [LARGE SCALE GENOMIC DNA]</scope>
    <source>
        <strain evidence="2 3">NRRL 3301</strain>
    </source>
</reference>
<keyword evidence="3" id="KW-1185">Reference proteome</keyword>
<dbReference type="EMBL" id="MCGT01000006">
    <property type="protein sequence ID" value="ORX59035.1"/>
    <property type="molecule type" value="Genomic_DNA"/>
</dbReference>
<evidence type="ECO:0000313" key="2">
    <source>
        <dbReference type="EMBL" id="ORX59035.1"/>
    </source>
</evidence>
<protein>
    <submittedName>
        <fullName evidence="2">Uncharacterized protein</fullName>
    </submittedName>
</protein>
<organism evidence="2 3">
    <name type="scientific">Hesseltinella vesiculosa</name>
    <dbReference type="NCBI Taxonomy" id="101127"/>
    <lineage>
        <taxon>Eukaryota</taxon>
        <taxon>Fungi</taxon>
        <taxon>Fungi incertae sedis</taxon>
        <taxon>Mucoromycota</taxon>
        <taxon>Mucoromycotina</taxon>
        <taxon>Mucoromycetes</taxon>
        <taxon>Mucorales</taxon>
        <taxon>Cunninghamellaceae</taxon>
        <taxon>Hesseltinella</taxon>
    </lineage>
</organism>
<sequence>MRFLSCLFIIAASVVLGAFGETFQGDMLLDPDYLTVLFPSIGIQFKGPLDVPQATGYAGPVEATVDDTHPIPVDTPLKFQGSYTSGQFPDAVITWTDSSNNVVMTATVHAPLTDAQDFHGTGTFIHSY</sequence>
<dbReference type="Proteomes" id="UP000242146">
    <property type="component" value="Unassembled WGS sequence"/>
</dbReference>
<gene>
    <name evidence="2" type="ORF">DM01DRAFT_1333626</name>
</gene>